<reference evidence="2 3" key="1">
    <citation type="submission" date="2023-03" db="EMBL/GenBank/DDBJ databases">
        <title>Description of Hydrogenimonas sp. ISO32.</title>
        <authorList>
            <person name="Mino S."/>
            <person name="Fukazawa S."/>
            <person name="Sawabe T."/>
        </authorList>
    </citation>
    <scope>NUCLEOTIDE SEQUENCE [LARGE SCALE GENOMIC DNA]</scope>
    <source>
        <strain evidence="2 3">ISO32</strain>
    </source>
</reference>
<keyword evidence="1" id="KW-0472">Membrane</keyword>
<organism evidence="2 3">
    <name type="scientific">Hydrogenimonas cancrithermarum</name>
    <dbReference type="NCBI Taxonomy" id="2993563"/>
    <lineage>
        <taxon>Bacteria</taxon>
        <taxon>Pseudomonadati</taxon>
        <taxon>Campylobacterota</taxon>
        <taxon>Epsilonproteobacteria</taxon>
        <taxon>Campylobacterales</taxon>
        <taxon>Hydrogenimonadaceae</taxon>
        <taxon>Hydrogenimonas</taxon>
    </lineage>
</organism>
<dbReference type="RefSeq" id="WP_286337091.1">
    <property type="nucleotide sequence ID" value="NZ_AP027370.1"/>
</dbReference>
<gene>
    <name evidence="2" type="ORF">HCR_01890</name>
</gene>
<name>A0ABN6WSE9_9BACT</name>
<evidence type="ECO:0008006" key="4">
    <source>
        <dbReference type="Google" id="ProtNLM"/>
    </source>
</evidence>
<keyword evidence="1" id="KW-1133">Transmembrane helix</keyword>
<evidence type="ECO:0000313" key="2">
    <source>
        <dbReference type="EMBL" id="BDY11877.1"/>
    </source>
</evidence>
<keyword evidence="3" id="KW-1185">Reference proteome</keyword>
<keyword evidence="1" id="KW-0812">Transmembrane</keyword>
<evidence type="ECO:0000256" key="1">
    <source>
        <dbReference type="SAM" id="Phobius"/>
    </source>
</evidence>
<feature type="transmembrane region" description="Helical" evidence="1">
    <location>
        <begin position="7"/>
        <end position="30"/>
    </location>
</feature>
<dbReference type="Proteomes" id="UP001321445">
    <property type="component" value="Chromosome"/>
</dbReference>
<evidence type="ECO:0000313" key="3">
    <source>
        <dbReference type="Proteomes" id="UP001321445"/>
    </source>
</evidence>
<sequence length="68" mass="7545">MFGEYKNIALVSVILGGFVIFMIVTTAWVINNVSKGRSCYRTCDTPQKGAKELKKFQKLETGTTPASR</sequence>
<dbReference type="EMBL" id="AP027370">
    <property type="protein sequence ID" value="BDY11877.1"/>
    <property type="molecule type" value="Genomic_DNA"/>
</dbReference>
<accession>A0ABN6WSE9</accession>
<proteinExistence type="predicted"/>
<protein>
    <recommendedName>
        <fullName evidence="4">Periplasmic protein</fullName>
    </recommendedName>
</protein>